<reference evidence="4" key="3">
    <citation type="submission" date="2021-05" db="UniProtKB">
        <authorList>
            <consortium name="EnsemblPlants"/>
        </authorList>
    </citation>
    <scope>IDENTIFICATION</scope>
    <source>
        <strain evidence="4">cv. B73</strain>
    </source>
</reference>
<keyword evidence="5" id="KW-1185">Reference proteome</keyword>
<dbReference type="GO" id="GO:0047617">
    <property type="term" value="F:fatty acyl-CoA hydrolase activity"/>
    <property type="evidence" value="ECO:0000318"/>
    <property type="project" value="GO_Central"/>
</dbReference>
<accession>A0A804MBT5</accession>
<dbReference type="CDD" id="cd03443">
    <property type="entry name" value="PaaI_thioesterase"/>
    <property type="match status" value="1"/>
</dbReference>
<feature type="region of interest" description="Disordered" evidence="2">
    <location>
        <begin position="317"/>
        <end position="376"/>
    </location>
</feature>
<dbReference type="Gramene" id="Zm00001eb073820_T001">
    <property type="protein sequence ID" value="Zm00001eb073820_P001"/>
    <property type="gene ID" value="Zm00001eb073820"/>
</dbReference>
<dbReference type="SUPFAM" id="SSF54637">
    <property type="entry name" value="Thioesterase/thiol ester dehydrase-isomerase"/>
    <property type="match status" value="1"/>
</dbReference>
<dbReference type="FunFam" id="3.10.129.10:FF:000068">
    <property type="entry name" value="Thioesterase superfamily protein"/>
    <property type="match status" value="1"/>
</dbReference>
<dbReference type="InterPro" id="IPR039298">
    <property type="entry name" value="ACOT13"/>
</dbReference>
<sequence>MGAVESSAWMSAAARRWLENAGATAEDAPGRGFNALPLSGVRVSLAERGRALCSLRVPPHLTDAEGNWHAGAIAAAVDNVCAAAIMSVEGIIKVSIHYDISYFTTAKLHKMKLVVDIFLFHGTPFTEIGSSLDEVEMDGRVVEQKVRMTAVAVEVRKKESGELVAIGRQWMTASRPKLFRPETVSTKTRLLSLELLQGLLKGVSNVFIKKFHFIDSVKAYLSYALLRAFVSSSPVVFQYACGMFSVLLLRFGESEGGNWCLLSFDSFKLIETSTKGKMNSDVYILVRSYNIMVSKPVVLVFLLVFAKRRGNDGIPYQQLEMGGQAPNSSGLDNTATTTDDWEDNWDDDLDDEAAANGLPLRSQTNSKDGWNMDWDD</sequence>
<dbReference type="Proteomes" id="UP000007305">
    <property type="component" value="Chromosome 2"/>
</dbReference>
<dbReference type="PANTHER" id="PTHR21660:SF1">
    <property type="entry name" value="ACYL-COENZYME A THIOESTERASE 13"/>
    <property type="match status" value="1"/>
</dbReference>
<reference evidence="4" key="2">
    <citation type="submission" date="2019-07" db="EMBL/GenBank/DDBJ databases">
        <authorList>
            <person name="Seetharam A."/>
            <person name="Woodhouse M."/>
            <person name="Cannon E."/>
        </authorList>
    </citation>
    <scope>NUCLEOTIDE SEQUENCE [LARGE SCALE GENOMIC DNA]</scope>
    <source>
        <strain evidence="4">cv. B73</strain>
    </source>
</reference>
<dbReference type="InterPro" id="IPR032691">
    <property type="entry name" value="Mon2/Sec7/BIG1-like_HUS"/>
</dbReference>
<evidence type="ECO:0000256" key="1">
    <source>
        <dbReference type="ARBA" id="ARBA00022801"/>
    </source>
</evidence>
<name>A0A804MBT5_MAIZE</name>
<reference evidence="5" key="1">
    <citation type="submission" date="2015-12" db="EMBL/GenBank/DDBJ databases">
        <title>Update maize B73 reference genome by single molecule sequencing technologies.</title>
        <authorList>
            <consortium name="Maize Genome Sequencing Project"/>
            <person name="Ware D."/>
        </authorList>
    </citation>
    <scope>NUCLEOTIDE SEQUENCE [LARGE SCALE GENOMIC DNA]</scope>
    <source>
        <strain evidence="5">cv. B73</strain>
    </source>
</reference>
<evidence type="ECO:0000313" key="5">
    <source>
        <dbReference type="Proteomes" id="UP000007305"/>
    </source>
</evidence>
<evidence type="ECO:0000313" key="4">
    <source>
        <dbReference type="EnsemblPlants" id="Zm00001eb073820_P001"/>
    </source>
</evidence>
<organism evidence="4 5">
    <name type="scientific">Zea mays</name>
    <name type="common">Maize</name>
    <dbReference type="NCBI Taxonomy" id="4577"/>
    <lineage>
        <taxon>Eukaryota</taxon>
        <taxon>Viridiplantae</taxon>
        <taxon>Streptophyta</taxon>
        <taxon>Embryophyta</taxon>
        <taxon>Tracheophyta</taxon>
        <taxon>Spermatophyta</taxon>
        <taxon>Magnoliopsida</taxon>
        <taxon>Liliopsida</taxon>
        <taxon>Poales</taxon>
        <taxon>Poaceae</taxon>
        <taxon>PACMAD clade</taxon>
        <taxon>Panicoideae</taxon>
        <taxon>Andropogonodae</taxon>
        <taxon>Andropogoneae</taxon>
        <taxon>Tripsacinae</taxon>
        <taxon>Zea</taxon>
    </lineage>
</organism>
<feature type="domain" description="Mon2/Sec7/BIG1-like HUS" evidence="3">
    <location>
        <begin position="180"/>
        <end position="251"/>
    </location>
</feature>
<dbReference type="Gene3D" id="3.10.129.10">
    <property type="entry name" value="Hotdog Thioesterase"/>
    <property type="match status" value="1"/>
</dbReference>
<keyword evidence="1" id="KW-0378">Hydrolase</keyword>
<protein>
    <recommendedName>
        <fullName evidence="3">Mon2/Sec7/BIG1-like HUS domain-containing protein</fullName>
    </recommendedName>
</protein>
<dbReference type="InParanoid" id="A0A804MBT5"/>
<evidence type="ECO:0000256" key="2">
    <source>
        <dbReference type="SAM" id="MobiDB-lite"/>
    </source>
</evidence>
<proteinExistence type="predicted"/>
<dbReference type="EnsemblPlants" id="Zm00001eb073820_T001">
    <property type="protein sequence ID" value="Zm00001eb073820_P001"/>
    <property type="gene ID" value="Zm00001eb073820"/>
</dbReference>
<dbReference type="AlphaFoldDB" id="A0A804MBT5"/>
<dbReference type="InterPro" id="IPR029069">
    <property type="entry name" value="HotDog_dom_sf"/>
</dbReference>
<dbReference type="Pfam" id="PF12783">
    <property type="entry name" value="Sec7-like_HUS"/>
    <property type="match status" value="1"/>
</dbReference>
<evidence type="ECO:0000259" key="3">
    <source>
        <dbReference type="Pfam" id="PF12783"/>
    </source>
</evidence>
<dbReference type="PANTHER" id="PTHR21660">
    <property type="entry name" value="THIOESTERASE SUPERFAMILY MEMBER-RELATED"/>
    <property type="match status" value="1"/>
</dbReference>
<feature type="compositionally biased region" description="Acidic residues" evidence="2">
    <location>
        <begin position="339"/>
        <end position="353"/>
    </location>
</feature>